<evidence type="ECO:0000313" key="3">
    <source>
        <dbReference type="Proteomes" id="UP000748756"/>
    </source>
</evidence>
<dbReference type="Proteomes" id="UP000748756">
    <property type="component" value="Unassembled WGS sequence"/>
</dbReference>
<evidence type="ECO:0000256" key="1">
    <source>
        <dbReference type="SAM" id="SignalP"/>
    </source>
</evidence>
<name>A0A9P5V6J5_9FUNG</name>
<gene>
    <name evidence="2" type="ORF">BG015_002063</name>
</gene>
<comment type="caution">
    <text evidence="2">The sequence shown here is derived from an EMBL/GenBank/DDBJ whole genome shotgun (WGS) entry which is preliminary data.</text>
</comment>
<dbReference type="AlphaFoldDB" id="A0A9P5V6J5"/>
<feature type="chain" id="PRO_5040109148" description="Defensin" evidence="1">
    <location>
        <begin position="33"/>
        <end position="66"/>
    </location>
</feature>
<reference evidence="2" key="1">
    <citation type="journal article" date="2020" name="Fungal Divers.">
        <title>Resolving the Mortierellaceae phylogeny through synthesis of multi-gene phylogenetics and phylogenomics.</title>
        <authorList>
            <person name="Vandepol N."/>
            <person name="Liber J."/>
            <person name="Desiro A."/>
            <person name="Na H."/>
            <person name="Kennedy M."/>
            <person name="Barry K."/>
            <person name="Grigoriev I.V."/>
            <person name="Miller A.N."/>
            <person name="O'Donnell K."/>
            <person name="Stajich J.E."/>
            <person name="Bonito G."/>
        </authorList>
    </citation>
    <scope>NUCLEOTIDE SEQUENCE</scope>
    <source>
        <strain evidence="2">NRRL 6426</strain>
    </source>
</reference>
<sequence length="66" mass="7054">MVVAARSMSKYTLFVVAALVATTLLGLPGVEAGHECWTGSDDECDRFCHEVLHKRAGHCGGFMGLT</sequence>
<keyword evidence="1" id="KW-0732">Signal</keyword>
<feature type="signal peptide" evidence="1">
    <location>
        <begin position="1"/>
        <end position="32"/>
    </location>
</feature>
<accession>A0A9P5V6J5</accession>
<feature type="non-terminal residue" evidence="2">
    <location>
        <position position="66"/>
    </location>
</feature>
<evidence type="ECO:0000313" key="2">
    <source>
        <dbReference type="EMBL" id="KAF9139331.1"/>
    </source>
</evidence>
<keyword evidence="3" id="KW-1185">Reference proteome</keyword>
<dbReference type="EMBL" id="JAAAUQ010001396">
    <property type="protein sequence ID" value="KAF9139331.1"/>
    <property type="molecule type" value="Genomic_DNA"/>
</dbReference>
<protein>
    <recommendedName>
        <fullName evidence="4">Defensin</fullName>
    </recommendedName>
</protein>
<proteinExistence type="predicted"/>
<organism evidence="2 3">
    <name type="scientific">Linnemannia schmuckeri</name>
    <dbReference type="NCBI Taxonomy" id="64567"/>
    <lineage>
        <taxon>Eukaryota</taxon>
        <taxon>Fungi</taxon>
        <taxon>Fungi incertae sedis</taxon>
        <taxon>Mucoromycota</taxon>
        <taxon>Mortierellomycotina</taxon>
        <taxon>Mortierellomycetes</taxon>
        <taxon>Mortierellales</taxon>
        <taxon>Mortierellaceae</taxon>
        <taxon>Linnemannia</taxon>
    </lineage>
</organism>
<evidence type="ECO:0008006" key="4">
    <source>
        <dbReference type="Google" id="ProtNLM"/>
    </source>
</evidence>